<evidence type="ECO:0000313" key="3">
    <source>
        <dbReference type="Proteomes" id="UP001175271"/>
    </source>
</evidence>
<dbReference type="Proteomes" id="UP001175271">
    <property type="component" value="Unassembled WGS sequence"/>
</dbReference>
<protein>
    <submittedName>
        <fullName evidence="2">Uncharacterized protein</fullName>
    </submittedName>
</protein>
<keyword evidence="3" id="KW-1185">Reference proteome</keyword>
<organism evidence="2 3">
    <name type="scientific">Steinernema hermaphroditum</name>
    <dbReference type="NCBI Taxonomy" id="289476"/>
    <lineage>
        <taxon>Eukaryota</taxon>
        <taxon>Metazoa</taxon>
        <taxon>Ecdysozoa</taxon>
        <taxon>Nematoda</taxon>
        <taxon>Chromadorea</taxon>
        <taxon>Rhabditida</taxon>
        <taxon>Tylenchina</taxon>
        <taxon>Panagrolaimomorpha</taxon>
        <taxon>Strongyloidoidea</taxon>
        <taxon>Steinernematidae</taxon>
        <taxon>Steinernema</taxon>
    </lineage>
</organism>
<sequence>MFLKVYDDSRDCSDTDSVFSTPPYDTFQTTYSAKSQNSKLIACPLVILSPPSSLSPLLQVGSALHLGINSIQGTDKSVKVLPGTNNNATPFYEVSNRNLNLWVDTTLNFSISTTYISYDASIDYYGHKMGIFMTPNYPNGDASKQDSTSRSLKLTNYGNDDYTFKAKFEVFGSLSPSSSLFVLADSKVVLNATSGTKLQSSYDTGYANTVSFVYGGPEGEKGFFIRYEVIPKGASILSLSVVVGLIVTLCNLIM</sequence>
<comment type="caution">
    <text evidence="2">The sequence shown here is derived from an EMBL/GenBank/DDBJ whole genome shotgun (WGS) entry which is preliminary data.</text>
</comment>
<accession>A0AA39HPM1</accession>
<gene>
    <name evidence="2" type="ORF">QR680_004004</name>
</gene>
<keyword evidence="1" id="KW-0472">Membrane</keyword>
<keyword evidence="1" id="KW-1133">Transmembrane helix</keyword>
<name>A0AA39HPM1_9BILA</name>
<proteinExistence type="predicted"/>
<evidence type="ECO:0000313" key="2">
    <source>
        <dbReference type="EMBL" id="KAK0408519.1"/>
    </source>
</evidence>
<dbReference type="AlphaFoldDB" id="A0AA39HPM1"/>
<evidence type="ECO:0000256" key="1">
    <source>
        <dbReference type="SAM" id="Phobius"/>
    </source>
</evidence>
<reference evidence="2" key="1">
    <citation type="submission" date="2023-06" db="EMBL/GenBank/DDBJ databases">
        <title>Genomic analysis of the entomopathogenic nematode Steinernema hermaphroditum.</title>
        <authorList>
            <person name="Schwarz E.M."/>
            <person name="Heppert J.K."/>
            <person name="Baniya A."/>
            <person name="Schwartz H.T."/>
            <person name="Tan C.-H."/>
            <person name="Antoshechkin I."/>
            <person name="Sternberg P.W."/>
            <person name="Goodrich-Blair H."/>
            <person name="Dillman A.R."/>
        </authorList>
    </citation>
    <scope>NUCLEOTIDE SEQUENCE</scope>
    <source>
        <strain evidence="2">PS9179</strain>
        <tissue evidence="2">Whole animal</tissue>
    </source>
</reference>
<keyword evidence="1" id="KW-0812">Transmembrane</keyword>
<dbReference type="EMBL" id="JAUCMV010000003">
    <property type="protein sequence ID" value="KAK0408519.1"/>
    <property type="molecule type" value="Genomic_DNA"/>
</dbReference>
<feature type="transmembrane region" description="Helical" evidence="1">
    <location>
        <begin position="233"/>
        <end position="253"/>
    </location>
</feature>